<organism evidence="2 3">
    <name type="scientific">Prunus dulcis</name>
    <name type="common">Almond</name>
    <name type="synonym">Amygdalus dulcis</name>
    <dbReference type="NCBI Taxonomy" id="3755"/>
    <lineage>
        <taxon>Eukaryota</taxon>
        <taxon>Viridiplantae</taxon>
        <taxon>Streptophyta</taxon>
        <taxon>Embryophyta</taxon>
        <taxon>Tracheophyta</taxon>
        <taxon>Spermatophyta</taxon>
        <taxon>Magnoliopsida</taxon>
        <taxon>eudicotyledons</taxon>
        <taxon>Gunneridae</taxon>
        <taxon>Pentapetalae</taxon>
        <taxon>rosids</taxon>
        <taxon>fabids</taxon>
        <taxon>Rosales</taxon>
        <taxon>Rosaceae</taxon>
        <taxon>Amygdaloideae</taxon>
        <taxon>Amygdaleae</taxon>
        <taxon>Prunus</taxon>
    </lineage>
</organism>
<feature type="region of interest" description="Disordered" evidence="1">
    <location>
        <begin position="51"/>
        <end position="70"/>
    </location>
</feature>
<evidence type="ECO:0000313" key="3">
    <source>
        <dbReference type="Proteomes" id="UP001054821"/>
    </source>
</evidence>
<evidence type="ECO:0000256" key="1">
    <source>
        <dbReference type="SAM" id="MobiDB-lite"/>
    </source>
</evidence>
<comment type="caution">
    <text evidence="2">The sequence shown here is derived from an EMBL/GenBank/DDBJ whole genome shotgun (WGS) entry which is preliminary data.</text>
</comment>
<accession>A0AAD4YLG7</accession>
<gene>
    <name evidence="2" type="ORF">L3X38_042712</name>
</gene>
<proteinExistence type="predicted"/>
<reference evidence="2 3" key="1">
    <citation type="journal article" date="2022" name="G3 (Bethesda)">
        <title>Whole-genome sequence and methylome profiling of the almond [Prunus dulcis (Mill.) D.A. Webb] cultivar 'Nonpareil'.</title>
        <authorList>
            <person name="D'Amico-Willman K.M."/>
            <person name="Ouma W.Z."/>
            <person name="Meulia T."/>
            <person name="Sideli G.M."/>
            <person name="Gradziel T.M."/>
            <person name="Fresnedo-Ramirez J."/>
        </authorList>
    </citation>
    <scope>NUCLEOTIDE SEQUENCE [LARGE SCALE GENOMIC DNA]</scope>
    <source>
        <strain evidence="2">Clone GOH B32 T37-40</strain>
    </source>
</reference>
<evidence type="ECO:0000313" key="2">
    <source>
        <dbReference type="EMBL" id="KAI5313536.1"/>
    </source>
</evidence>
<name>A0AAD4YLG7_PRUDU</name>
<dbReference type="AlphaFoldDB" id="A0AAD4YLG7"/>
<sequence length="210" mass="24774">MFNPQYSLHKVKMLNIMKTKTLLMDMMVMKKMGNMISWMLNEEFGKVEEELGVESDEAEQGGEDEEEDGDFIDSEFEKSDEEDDMNFHRYVVTEEKMMDIKNQECREAIKYYACRCARRLRFVKNELNRVRLVCDGNKECDKAKRPTKGEKTKRHAKGDKAKRVIVRVIRVRGMVRVKKVKRVKMNMKINLKTVLGYYMLHMLGKGPLLE</sequence>
<protein>
    <submittedName>
        <fullName evidence="2">Uncharacterized protein</fullName>
    </submittedName>
</protein>
<keyword evidence="3" id="KW-1185">Reference proteome</keyword>
<dbReference type="EMBL" id="JAJFAZ020000008">
    <property type="protein sequence ID" value="KAI5313536.1"/>
    <property type="molecule type" value="Genomic_DNA"/>
</dbReference>
<dbReference type="Proteomes" id="UP001054821">
    <property type="component" value="Chromosome 8"/>
</dbReference>